<proteinExistence type="predicted"/>
<comment type="caution">
    <text evidence="1">The sequence shown here is derived from an EMBL/GenBank/DDBJ whole genome shotgun (WGS) entry which is preliminary data.</text>
</comment>
<dbReference type="AlphaFoldDB" id="A0AAN8P1G1"/>
<sequence>MNNQLGSFEETCQCTDFGALCNCPGETSYPSDGDLKGALSNQYEGPMKNWTDFSLPGNDTELDTYFFYERFLQPECMR</sequence>
<evidence type="ECO:0000313" key="1">
    <source>
        <dbReference type="EMBL" id="KAK6617436.1"/>
    </source>
</evidence>
<accession>A0AAN8P1G1</accession>
<dbReference type="Proteomes" id="UP001372834">
    <property type="component" value="Unassembled WGS sequence"/>
</dbReference>
<reference evidence="1 2" key="1">
    <citation type="submission" date="2023-10" db="EMBL/GenBank/DDBJ databases">
        <title>Genomes of two closely related lineages of the louse Polyplax serrata with different host specificities.</title>
        <authorList>
            <person name="Martinu J."/>
            <person name="Tarabai H."/>
            <person name="Stefka J."/>
            <person name="Hypsa V."/>
        </authorList>
    </citation>
    <scope>NUCLEOTIDE SEQUENCE [LARGE SCALE GENOMIC DNA]</scope>
    <source>
        <strain evidence="1">HR10_N</strain>
    </source>
</reference>
<gene>
    <name evidence="1" type="ORF">RUM43_014445</name>
</gene>
<dbReference type="EMBL" id="JAWJWE010000044">
    <property type="protein sequence ID" value="KAK6617436.1"/>
    <property type="molecule type" value="Genomic_DNA"/>
</dbReference>
<name>A0AAN8P1G1_POLSC</name>
<protein>
    <submittedName>
        <fullName evidence="1">Uncharacterized protein</fullName>
    </submittedName>
</protein>
<organism evidence="1 2">
    <name type="scientific">Polyplax serrata</name>
    <name type="common">Common mouse louse</name>
    <dbReference type="NCBI Taxonomy" id="468196"/>
    <lineage>
        <taxon>Eukaryota</taxon>
        <taxon>Metazoa</taxon>
        <taxon>Ecdysozoa</taxon>
        <taxon>Arthropoda</taxon>
        <taxon>Hexapoda</taxon>
        <taxon>Insecta</taxon>
        <taxon>Pterygota</taxon>
        <taxon>Neoptera</taxon>
        <taxon>Paraneoptera</taxon>
        <taxon>Psocodea</taxon>
        <taxon>Troctomorpha</taxon>
        <taxon>Phthiraptera</taxon>
        <taxon>Anoplura</taxon>
        <taxon>Polyplacidae</taxon>
        <taxon>Polyplax</taxon>
    </lineage>
</organism>
<evidence type="ECO:0000313" key="2">
    <source>
        <dbReference type="Proteomes" id="UP001372834"/>
    </source>
</evidence>